<organism evidence="1 2">
    <name type="scientific">Tuber aestivum</name>
    <name type="common">summer truffle</name>
    <dbReference type="NCBI Taxonomy" id="59557"/>
    <lineage>
        <taxon>Eukaryota</taxon>
        <taxon>Fungi</taxon>
        <taxon>Dikarya</taxon>
        <taxon>Ascomycota</taxon>
        <taxon>Pezizomycotina</taxon>
        <taxon>Pezizomycetes</taxon>
        <taxon>Pezizales</taxon>
        <taxon>Tuberaceae</taxon>
        <taxon>Tuber</taxon>
    </lineage>
</organism>
<dbReference type="EMBL" id="LN891032">
    <property type="protein sequence ID" value="CUS11074.1"/>
    <property type="molecule type" value="Genomic_DNA"/>
</dbReference>
<dbReference type="AlphaFoldDB" id="A0A292PVB4"/>
<proteinExistence type="predicted"/>
<reference evidence="1" key="1">
    <citation type="submission" date="2015-10" db="EMBL/GenBank/DDBJ databases">
        <authorList>
            <person name="Regsiter A."/>
            <person name="william w."/>
        </authorList>
    </citation>
    <scope>NUCLEOTIDE SEQUENCE</scope>
    <source>
        <strain evidence="1">Montdore</strain>
    </source>
</reference>
<dbReference type="Proteomes" id="UP001412239">
    <property type="component" value="Unassembled WGS sequence"/>
</dbReference>
<accession>A0A292PVB4</accession>
<evidence type="ECO:0000313" key="1">
    <source>
        <dbReference type="EMBL" id="CUS11074.1"/>
    </source>
</evidence>
<name>A0A292PVB4_9PEZI</name>
<sequence>MRNTAGHQVAGDNVIAILPYCGEKLRSVLEQAFWSFWRISPSDWPNTTLKQRSLVFSNCSDSELEHLGY</sequence>
<gene>
    <name evidence="1" type="ORF">GSTUAT00004872001</name>
</gene>
<keyword evidence="2" id="KW-1185">Reference proteome</keyword>
<evidence type="ECO:0000313" key="2">
    <source>
        <dbReference type="Proteomes" id="UP001412239"/>
    </source>
</evidence>
<protein>
    <submittedName>
        <fullName evidence="1">Uncharacterized protein</fullName>
    </submittedName>
</protein>